<comment type="caution">
    <text evidence="1">The sequence shown here is derived from an EMBL/GenBank/DDBJ whole genome shotgun (WGS) entry which is preliminary data.</text>
</comment>
<gene>
    <name evidence="1" type="ORF">GQF63_12890</name>
</gene>
<evidence type="ECO:0000313" key="1">
    <source>
        <dbReference type="EMBL" id="MVZ62924.1"/>
    </source>
</evidence>
<accession>A0A6N8L1G3</accession>
<proteinExistence type="predicted"/>
<dbReference type="AlphaFoldDB" id="A0A6N8L1G3"/>
<organism evidence="1 2">
    <name type="scientific">Sphingobacterium humi</name>
    <dbReference type="NCBI Taxonomy" id="1796905"/>
    <lineage>
        <taxon>Bacteria</taxon>
        <taxon>Pseudomonadati</taxon>
        <taxon>Bacteroidota</taxon>
        <taxon>Sphingobacteriia</taxon>
        <taxon>Sphingobacteriales</taxon>
        <taxon>Sphingobacteriaceae</taxon>
        <taxon>Sphingobacterium</taxon>
    </lineage>
</organism>
<protein>
    <recommendedName>
        <fullName evidence="3">Neutral/alkaline non-lysosomal ceramidase N-terminal domain-containing protein</fullName>
    </recommendedName>
</protein>
<dbReference type="OrthoDB" id="917785at2"/>
<keyword evidence="2" id="KW-1185">Reference proteome</keyword>
<dbReference type="RefSeq" id="WP_160369646.1">
    <property type="nucleotide sequence ID" value="NZ_WSQA01000009.1"/>
</dbReference>
<evidence type="ECO:0008006" key="3">
    <source>
        <dbReference type="Google" id="ProtNLM"/>
    </source>
</evidence>
<reference evidence="1 2" key="1">
    <citation type="submission" date="2019-12" db="EMBL/GenBank/DDBJ databases">
        <authorList>
            <person name="Dong K."/>
        </authorList>
    </citation>
    <scope>NUCLEOTIDE SEQUENCE [LARGE SCALE GENOMIC DNA]</scope>
    <source>
        <strain evidence="1 2">JCM 31225</strain>
    </source>
</reference>
<dbReference type="Proteomes" id="UP000435036">
    <property type="component" value="Unassembled WGS sequence"/>
</dbReference>
<sequence length="448" mass="50267">MLFGNSAQIDITPTLGTLINGEFTSRYARKIADRLFAKAIYLNDRNTAMLLIMVDICVMKRDFLDPIKKQIHQLTGIAPAQQLIASTHAHSTGSVADLLMGHVDVAYRHFLEKQLLELAKQVVQQEHALKVAFGKVSKPEHLTCRRYKMDDTYQPQNPVLKTVDAIKTNPFGAEEHILQRTTVPDPEVCFVGFKDLDNRWVGLLANYNLHYVGDCERGTITADYFGYFARKITGLIAAPDMVCMMSNGTSGEVNIWDFIEGDRYPKEYHAKSELIGEDLAMAVFENLASLVWDEDASLGLAYEELSLNKRAISPSLLAEAVKLVGLTDYEAVSYTDADLYDKVYAREQVLLTDVPEEIQFPVQCFRIGSIRIGGLGGEFFSASGKALKAASDSYFTICMANDYVGYVPPKEEFENGGYETWRCRSSFLAENSEEKVRDCLMEMIRKSN</sequence>
<dbReference type="EMBL" id="WSQA01000009">
    <property type="protein sequence ID" value="MVZ62924.1"/>
    <property type="molecule type" value="Genomic_DNA"/>
</dbReference>
<evidence type="ECO:0000313" key="2">
    <source>
        <dbReference type="Proteomes" id="UP000435036"/>
    </source>
</evidence>
<name>A0A6N8L1G3_9SPHI</name>